<feature type="compositionally biased region" description="Basic and acidic residues" evidence="1">
    <location>
        <begin position="1"/>
        <end position="14"/>
    </location>
</feature>
<proteinExistence type="predicted"/>
<reference evidence="3" key="1">
    <citation type="submission" date="2013-05" db="EMBL/GenBank/DDBJ databases">
        <title>The Genome sequence of Mucor circinelloides f. circinelloides 1006PhL.</title>
        <authorList>
            <consortium name="The Broad Institute Genomics Platform"/>
            <person name="Cuomo C."/>
            <person name="Earl A."/>
            <person name="Findley K."/>
            <person name="Lee S.C."/>
            <person name="Walker B."/>
            <person name="Young S."/>
            <person name="Zeng Q."/>
            <person name="Gargeya S."/>
            <person name="Fitzgerald M."/>
            <person name="Haas B."/>
            <person name="Abouelleil A."/>
            <person name="Allen A.W."/>
            <person name="Alvarado L."/>
            <person name="Arachchi H.M."/>
            <person name="Berlin A.M."/>
            <person name="Chapman S.B."/>
            <person name="Gainer-Dewar J."/>
            <person name="Goldberg J."/>
            <person name="Griggs A."/>
            <person name="Gujja S."/>
            <person name="Hansen M."/>
            <person name="Howarth C."/>
            <person name="Imamovic A."/>
            <person name="Ireland A."/>
            <person name="Larimer J."/>
            <person name="McCowan C."/>
            <person name="Murphy C."/>
            <person name="Pearson M."/>
            <person name="Poon T.W."/>
            <person name="Priest M."/>
            <person name="Roberts A."/>
            <person name="Saif S."/>
            <person name="Shea T."/>
            <person name="Sisk P."/>
            <person name="Sykes S."/>
            <person name="Wortman J."/>
            <person name="Nusbaum C."/>
            <person name="Birren B."/>
        </authorList>
    </citation>
    <scope>NUCLEOTIDE SEQUENCE [LARGE SCALE GENOMIC DNA]</scope>
    <source>
        <strain evidence="3">1006PhL</strain>
    </source>
</reference>
<feature type="region of interest" description="Disordered" evidence="1">
    <location>
        <begin position="108"/>
        <end position="162"/>
    </location>
</feature>
<organism evidence="2 3">
    <name type="scientific">Mucor circinelloides f. circinelloides (strain 1006PhL)</name>
    <name type="common">Mucormycosis agent</name>
    <name type="synonym">Calyptromyces circinelloides</name>
    <dbReference type="NCBI Taxonomy" id="1220926"/>
    <lineage>
        <taxon>Eukaryota</taxon>
        <taxon>Fungi</taxon>
        <taxon>Fungi incertae sedis</taxon>
        <taxon>Mucoromycota</taxon>
        <taxon>Mucoromycotina</taxon>
        <taxon>Mucoromycetes</taxon>
        <taxon>Mucorales</taxon>
        <taxon>Mucorineae</taxon>
        <taxon>Mucoraceae</taxon>
        <taxon>Mucor</taxon>
    </lineage>
</organism>
<name>S2JNZ5_MUCC1</name>
<dbReference type="AlphaFoldDB" id="S2JNZ5"/>
<dbReference type="EMBL" id="KE123906">
    <property type="protein sequence ID" value="EPB91669.1"/>
    <property type="molecule type" value="Genomic_DNA"/>
</dbReference>
<feature type="compositionally biased region" description="Polar residues" evidence="1">
    <location>
        <begin position="115"/>
        <end position="157"/>
    </location>
</feature>
<feature type="region of interest" description="Disordered" evidence="1">
    <location>
        <begin position="1"/>
        <end position="31"/>
    </location>
</feature>
<dbReference type="InParanoid" id="S2JNZ5"/>
<accession>S2JNZ5</accession>
<gene>
    <name evidence="2" type="ORF">HMPREF1544_01379</name>
</gene>
<sequence length="385" mass="43007">MSPLDKQKTIKKASESAAQSPIAGRTRTSTAAPTLQEIMDGLQSMLTPQLATLKSDVVSSVSASLNERFLDLENNLDQLKTTMDTQQQDMQAELSQVLQRLEAVEQENARLRGAPSSSTNQKMSNTPSIPQALGTSASKYANHSAQTSLPRESSQRSIKPAPSGNSYYGGLRFFTPVSSNQGFQHLYLPSRSRRPYNEVRELLYEKVQMERGAVIDIHYPSSSTVIALLVHNDYVETATQLLRAKKLAPIEGFNPYDHNNLGNKEYAKLSVPEREIKMKEIVEHQPYVTIESIKRPEVKLSVARDFHRKGKVTSEFLQELVQLHSNSPSKINVTQDHRQHETDQLMIDDDEDDTMDHHSVNNDLDNNIIQERLTSAGNGEPAAAL</sequence>
<evidence type="ECO:0000256" key="1">
    <source>
        <dbReference type="SAM" id="MobiDB-lite"/>
    </source>
</evidence>
<dbReference type="STRING" id="1220926.S2JNZ5"/>
<dbReference type="OrthoDB" id="2206543at2759"/>
<keyword evidence="3" id="KW-1185">Reference proteome</keyword>
<evidence type="ECO:0000313" key="2">
    <source>
        <dbReference type="EMBL" id="EPB91669.1"/>
    </source>
</evidence>
<evidence type="ECO:0000313" key="3">
    <source>
        <dbReference type="Proteomes" id="UP000014254"/>
    </source>
</evidence>
<dbReference type="OMA" id="INSTGCP"/>
<dbReference type="Proteomes" id="UP000014254">
    <property type="component" value="Unassembled WGS sequence"/>
</dbReference>
<dbReference type="VEuPathDB" id="FungiDB:HMPREF1544_01379"/>
<protein>
    <submittedName>
        <fullName evidence="2">Uncharacterized protein</fullName>
    </submittedName>
</protein>